<dbReference type="Pfam" id="PF03899">
    <property type="entry name" value="ATP-synt_I"/>
    <property type="match status" value="1"/>
</dbReference>
<evidence type="ECO:0000256" key="2">
    <source>
        <dbReference type="ARBA" id="ARBA00022475"/>
    </source>
</evidence>
<keyword evidence="4 6" id="KW-1133">Transmembrane helix</keyword>
<evidence type="ECO:0000256" key="5">
    <source>
        <dbReference type="ARBA" id="ARBA00023136"/>
    </source>
</evidence>
<evidence type="ECO:0000313" key="7">
    <source>
        <dbReference type="EMBL" id="VYT67689.1"/>
    </source>
</evidence>
<gene>
    <name evidence="7" type="ORF">VRLFYP33_00294</name>
</gene>
<evidence type="ECO:0000256" key="4">
    <source>
        <dbReference type="ARBA" id="ARBA00022989"/>
    </source>
</evidence>
<organism evidence="7">
    <name type="scientific">Veillonella ratti</name>
    <dbReference type="NCBI Taxonomy" id="103892"/>
    <lineage>
        <taxon>Bacteria</taxon>
        <taxon>Bacillati</taxon>
        <taxon>Bacillota</taxon>
        <taxon>Negativicutes</taxon>
        <taxon>Veillonellales</taxon>
        <taxon>Veillonellaceae</taxon>
        <taxon>Veillonella</taxon>
    </lineage>
</organism>
<feature type="transmembrane region" description="Helical" evidence="6">
    <location>
        <begin position="35"/>
        <end position="55"/>
    </location>
</feature>
<protein>
    <submittedName>
        <fullName evidence="7">ATP synthase I chain</fullName>
    </submittedName>
</protein>
<accession>A0A6N2YLB0</accession>
<comment type="subcellular location">
    <subcellularLocation>
        <location evidence="1">Cell membrane</location>
        <topology evidence="1">Multi-pass membrane protein</topology>
    </subcellularLocation>
</comment>
<evidence type="ECO:0000256" key="1">
    <source>
        <dbReference type="ARBA" id="ARBA00004651"/>
    </source>
</evidence>
<dbReference type="AlphaFoldDB" id="A0A6N2YLB0"/>
<keyword evidence="5 6" id="KW-0472">Membrane</keyword>
<feature type="transmembrane region" description="Helical" evidence="6">
    <location>
        <begin position="12"/>
        <end position="29"/>
    </location>
</feature>
<name>A0A6N2YLB0_9FIRM</name>
<dbReference type="EMBL" id="CACRUX010000002">
    <property type="protein sequence ID" value="VYT67689.1"/>
    <property type="molecule type" value="Genomic_DNA"/>
</dbReference>
<feature type="transmembrane region" description="Helical" evidence="6">
    <location>
        <begin position="76"/>
        <end position="93"/>
    </location>
</feature>
<evidence type="ECO:0000256" key="3">
    <source>
        <dbReference type="ARBA" id="ARBA00022692"/>
    </source>
</evidence>
<dbReference type="GO" id="GO:0005886">
    <property type="term" value="C:plasma membrane"/>
    <property type="evidence" value="ECO:0007669"/>
    <property type="project" value="UniProtKB-SubCell"/>
</dbReference>
<dbReference type="InterPro" id="IPR005598">
    <property type="entry name" value="ATP_synth_I"/>
</dbReference>
<keyword evidence="3 6" id="KW-0812">Transmembrane</keyword>
<keyword evidence="2" id="KW-1003">Cell membrane</keyword>
<evidence type="ECO:0000256" key="6">
    <source>
        <dbReference type="SAM" id="Phobius"/>
    </source>
</evidence>
<sequence>MEVFLDFVKRMTCYLIVVTVASTLLLEVFDYERYILGWVWGCAINLLYLLILGLWGYKLRHKELRTIEKATKLGTLIRITLVAIGTLLAVYLFENFPFVPYMLGLMLWRPLTIYERIRYNQADSPNVI</sequence>
<proteinExistence type="predicted"/>
<reference evidence="7" key="1">
    <citation type="submission" date="2019-11" db="EMBL/GenBank/DDBJ databases">
        <authorList>
            <person name="Feng L."/>
        </authorList>
    </citation>
    <scope>NUCLEOTIDE SEQUENCE</scope>
    <source>
        <strain evidence="7">VrattiLFYP33</strain>
    </source>
</reference>